<sequence>MTGAEKSVSKAVVLKYLKALPAPFIVCKGRNKLAERIKRIAEENDVEIVRKDELADNLYEFEEGDYIPEELYEVTAGILAFVYNLQKKK</sequence>
<dbReference type="PANTHER" id="PTHR30531">
    <property type="entry name" value="FLAGELLAR BIOSYNTHETIC PROTEIN FLHB"/>
    <property type="match status" value="1"/>
</dbReference>
<name>A0AAJ1IAR3_9SPIO</name>
<proteinExistence type="inferred from homology"/>
<evidence type="ECO:0000256" key="1">
    <source>
        <dbReference type="ARBA" id="ARBA00010690"/>
    </source>
</evidence>
<reference evidence="2 3" key="1">
    <citation type="submission" date="2022-12" db="EMBL/GenBank/DDBJ databases">
        <title>Metagenome assembled genome from gulf of manar.</title>
        <authorList>
            <person name="Kohli P."/>
            <person name="Pk S."/>
            <person name="Venkata Ramana C."/>
            <person name="Sasikala C."/>
        </authorList>
    </citation>
    <scope>NUCLEOTIDE SEQUENCE [LARGE SCALE GENOMIC DNA]</scope>
    <source>
        <strain evidence="2">JB008</strain>
    </source>
</reference>
<dbReference type="AlphaFoldDB" id="A0AAJ1IAR3"/>
<dbReference type="InterPro" id="IPR006135">
    <property type="entry name" value="T3SS_substrate_exporter"/>
</dbReference>
<dbReference type="InterPro" id="IPR029025">
    <property type="entry name" value="T3SS_substrate_exporter_C"/>
</dbReference>
<evidence type="ECO:0000313" key="3">
    <source>
        <dbReference type="Proteomes" id="UP001221217"/>
    </source>
</evidence>
<gene>
    <name evidence="2" type="ORF">PQJ61_03595</name>
</gene>
<comment type="caution">
    <text evidence="2">The sequence shown here is derived from an EMBL/GenBank/DDBJ whole genome shotgun (WGS) entry which is preliminary data.</text>
</comment>
<accession>A0AAJ1IAR3</accession>
<dbReference type="EMBL" id="JAQQAL010000010">
    <property type="protein sequence ID" value="MDC7225832.1"/>
    <property type="molecule type" value="Genomic_DNA"/>
</dbReference>
<dbReference type="SUPFAM" id="SSF160544">
    <property type="entry name" value="EscU C-terminal domain-like"/>
    <property type="match status" value="1"/>
</dbReference>
<organism evidence="2 3">
    <name type="scientific">Candidatus Thalassospirochaeta sargassi</name>
    <dbReference type="NCBI Taxonomy" id="3119039"/>
    <lineage>
        <taxon>Bacteria</taxon>
        <taxon>Pseudomonadati</taxon>
        <taxon>Spirochaetota</taxon>
        <taxon>Spirochaetia</taxon>
        <taxon>Spirochaetales</taxon>
        <taxon>Spirochaetaceae</taxon>
        <taxon>Candidatus Thalassospirochaeta</taxon>
    </lineage>
</organism>
<dbReference type="Proteomes" id="UP001221217">
    <property type="component" value="Unassembled WGS sequence"/>
</dbReference>
<dbReference type="Pfam" id="PF01312">
    <property type="entry name" value="Bac_export_2"/>
    <property type="match status" value="1"/>
</dbReference>
<dbReference type="GO" id="GO:0009306">
    <property type="term" value="P:protein secretion"/>
    <property type="evidence" value="ECO:0007669"/>
    <property type="project" value="InterPro"/>
</dbReference>
<protein>
    <submittedName>
        <fullName evidence="2">EscU/YscU/HrcU family type III secretion system export apparatus switch protein</fullName>
    </submittedName>
</protein>
<evidence type="ECO:0000313" key="2">
    <source>
        <dbReference type="EMBL" id="MDC7225832.1"/>
    </source>
</evidence>
<dbReference type="Gene3D" id="3.40.1690.10">
    <property type="entry name" value="secretion proteins EscU"/>
    <property type="match status" value="1"/>
</dbReference>
<dbReference type="PANTHER" id="PTHR30531:SF12">
    <property type="entry name" value="FLAGELLAR BIOSYNTHETIC PROTEIN FLHB"/>
    <property type="match status" value="1"/>
</dbReference>
<comment type="similarity">
    <text evidence="1">Belongs to the type III secretion exporter family.</text>
</comment>
<dbReference type="GO" id="GO:0005886">
    <property type="term" value="C:plasma membrane"/>
    <property type="evidence" value="ECO:0007669"/>
    <property type="project" value="TreeGrafter"/>
</dbReference>